<keyword evidence="3" id="KW-1185">Reference proteome</keyword>
<name>A0AAV9JDJ5_9PEZI</name>
<gene>
    <name evidence="2" type="ORF">LTR36_005863</name>
</gene>
<dbReference type="AlphaFoldDB" id="A0AAV9JDJ5"/>
<reference evidence="2 3" key="1">
    <citation type="submission" date="2021-11" db="EMBL/GenBank/DDBJ databases">
        <title>Black yeast isolated from Biological Soil Crust.</title>
        <authorList>
            <person name="Kurbessoian T."/>
        </authorList>
    </citation>
    <scope>NUCLEOTIDE SEQUENCE [LARGE SCALE GENOMIC DNA]</scope>
    <source>
        <strain evidence="2 3">CCFEE 5522</strain>
    </source>
</reference>
<dbReference type="Proteomes" id="UP001324427">
    <property type="component" value="Unassembled WGS sequence"/>
</dbReference>
<protein>
    <submittedName>
        <fullName evidence="2">Uncharacterized protein</fullName>
    </submittedName>
</protein>
<accession>A0AAV9JDJ5</accession>
<dbReference type="EMBL" id="JAVFHQ010000035">
    <property type="protein sequence ID" value="KAK4543086.1"/>
    <property type="molecule type" value="Genomic_DNA"/>
</dbReference>
<feature type="chain" id="PRO_5043888831" evidence="1">
    <location>
        <begin position="22"/>
        <end position="137"/>
    </location>
</feature>
<proteinExistence type="predicted"/>
<evidence type="ECO:0000313" key="3">
    <source>
        <dbReference type="Proteomes" id="UP001324427"/>
    </source>
</evidence>
<feature type="signal peptide" evidence="1">
    <location>
        <begin position="1"/>
        <end position="21"/>
    </location>
</feature>
<evidence type="ECO:0000256" key="1">
    <source>
        <dbReference type="SAM" id="SignalP"/>
    </source>
</evidence>
<keyword evidence="1" id="KW-0732">Signal</keyword>
<organism evidence="2 3">
    <name type="scientific">Oleoguttula mirabilis</name>
    <dbReference type="NCBI Taxonomy" id="1507867"/>
    <lineage>
        <taxon>Eukaryota</taxon>
        <taxon>Fungi</taxon>
        <taxon>Dikarya</taxon>
        <taxon>Ascomycota</taxon>
        <taxon>Pezizomycotina</taxon>
        <taxon>Dothideomycetes</taxon>
        <taxon>Dothideomycetidae</taxon>
        <taxon>Mycosphaerellales</taxon>
        <taxon>Teratosphaeriaceae</taxon>
        <taxon>Oleoguttula</taxon>
    </lineage>
</organism>
<sequence length="137" mass="13757">MAVKGFALLATALAILAQGHALPGAAITALYASTTAAFTAPNPSPIATLPASSSNLLATNAPVTTYNSAQIMSVYSSFTSSVNADVASVMSAAASSAVSKCNEYWWYANYYVSVSEGSMTTTTTAGVATPALLTSSA</sequence>
<comment type="caution">
    <text evidence="2">The sequence shown here is derived from an EMBL/GenBank/DDBJ whole genome shotgun (WGS) entry which is preliminary data.</text>
</comment>
<evidence type="ECO:0000313" key="2">
    <source>
        <dbReference type="EMBL" id="KAK4543086.1"/>
    </source>
</evidence>